<dbReference type="STRING" id="428990.SAMN06295987_1011085"/>
<dbReference type="GO" id="GO:0009279">
    <property type="term" value="C:cell outer membrane"/>
    <property type="evidence" value="ECO:0007669"/>
    <property type="project" value="UniProtKB-SubCell"/>
</dbReference>
<comment type="subcellular location">
    <subcellularLocation>
        <location evidence="1">Cell outer membrane</location>
        <topology evidence="1">Multi-pass membrane protein</topology>
    </subcellularLocation>
</comment>
<reference evidence="11" key="1">
    <citation type="submission" date="2017-02" db="EMBL/GenBank/DDBJ databases">
        <authorList>
            <person name="Varghese N."/>
            <person name="Submissions S."/>
        </authorList>
    </citation>
    <scope>NUCLEOTIDE SEQUENCE [LARGE SCALE GENOMIC DNA]</scope>
    <source>
        <strain evidence="11">SM117</strain>
    </source>
</reference>
<keyword evidence="4" id="KW-0812">Transmembrane</keyword>
<dbReference type="SUPFAM" id="SSF56935">
    <property type="entry name" value="Porins"/>
    <property type="match status" value="1"/>
</dbReference>
<feature type="signal peptide" evidence="9">
    <location>
        <begin position="1"/>
        <end position="32"/>
    </location>
</feature>
<dbReference type="InterPro" id="IPR039426">
    <property type="entry name" value="TonB-dep_rcpt-like"/>
</dbReference>
<feature type="compositionally biased region" description="Gly residues" evidence="8">
    <location>
        <begin position="822"/>
        <end position="837"/>
    </location>
</feature>
<dbReference type="GO" id="GO:0044718">
    <property type="term" value="P:siderophore transmembrane transport"/>
    <property type="evidence" value="ECO:0007669"/>
    <property type="project" value="TreeGrafter"/>
</dbReference>
<dbReference type="EMBL" id="FVZE01000001">
    <property type="protein sequence ID" value="SLJ89860.1"/>
    <property type="molecule type" value="Genomic_DNA"/>
</dbReference>
<dbReference type="InterPro" id="IPR036942">
    <property type="entry name" value="Beta-barrel_TonB_sf"/>
</dbReference>
<feature type="region of interest" description="Disordered" evidence="8">
    <location>
        <begin position="794"/>
        <end position="837"/>
    </location>
</feature>
<keyword evidence="6" id="KW-0472">Membrane</keyword>
<dbReference type="PANTHER" id="PTHR30069:SF29">
    <property type="entry name" value="HEMOGLOBIN AND HEMOGLOBIN-HAPTOGLOBIN-BINDING PROTEIN 1-RELATED"/>
    <property type="match status" value="1"/>
</dbReference>
<feature type="region of interest" description="Disordered" evidence="8">
    <location>
        <begin position="633"/>
        <end position="680"/>
    </location>
</feature>
<feature type="compositionally biased region" description="Pro residues" evidence="8">
    <location>
        <begin position="659"/>
        <end position="671"/>
    </location>
</feature>
<accession>A0A1U6H2G1</accession>
<sequence length="997" mass="106148">MGKAYFGGEICLRSHIWLPLITGASLPSLAFAQVTAPATIIDEDDDAIEVNSSEIVVVAPRIRGQVEVPNQPVQTFDEEDIAAYGADSIADLIAAISPQTGSGRGRGSGRPVILVNGQRIASFRELHRIPPEAIRRMEVLPEEVALRFGYPANQRVLNMILKDNFASIMAAGEYNVPTRGGYDNYEAEGGVFKISGPRRYNFSAKLTETTMLTEAERRIRQSASGQPTVSGDPQPARYRSLADADSTLELNGTMTQGIGEGGLDGSITVNGAYTHQQTTSLSGLDTVMLTHNGDSEIRTLPDPLTTRSVIDTFEGGLGYNTMIGDWTFSTTADGSYTDTNTRTDRRRDTDGLVAAAADGSLAIDGALPTVPGAGVDVARNRALALATLTTLSGRPFRMPAGDANLTLNGGFDFNRTTSEDTRTDVGAFTLKRSDVSGGINLALPLTSRAEDFLGAIGDFTLNLGGGIDHLSDFGTLKNWNLGLTWNPTDKLSFQASYLVEDAAPSLSQLGAPNIVTYNVSVYDFTNATTSLVTVTTGGNPDLVKEKQRDIKLSATWQLPFLDRSNLIVEYFRNRSSDVTKAFPLLTPAIEAAFPGRVTRDAFGNLIAIDRRAVTYDEVSTSSMRWGFNISGKLGSDSASGSGGGGRPTRAAPPVRSEVPAPPGLSGGPPPTGGGGFDPSRFEAMRKSLCAPAGEGASPDLSAMPERMRERLVGADGKVDPEKLERMKQRVCSAEAPWAPGGFDPERFARLRQAVCTDGGSEPDLSKLPEPMLERLKGPDGQVDKARLAAMRERVCSSNGAPPQGAAPAGAAPAEKKQSGESSSGGGGSQRSGFGPPGGGRWNLSVYHTWRFVDRVRIAPGVPELDELAGDAISAGGVPRHSIEMEGGLFKNGYGLRLKGEWNAPAKVNGSGLPSSSDLRFGSTFILDARLFVDLGRMENLVAKAPFFKGARIALTADNLLDSRQKVTDENGLVPLAYQAAYRQPQGRVVGIDFRKMF</sequence>
<keyword evidence="11" id="KW-1185">Reference proteome</keyword>
<evidence type="ECO:0000256" key="8">
    <source>
        <dbReference type="SAM" id="MobiDB-lite"/>
    </source>
</evidence>
<evidence type="ECO:0000256" key="3">
    <source>
        <dbReference type="ARBA" id="ARBA00022452"/>
    </source>
</evidence>
<keyword evidence="7" id="KW-0998">Cell outer membrane</keyword>
<keyword evidence="10" id="KW-0675">Receptor</keyword>
<evidence type="ECO:0000256" key="7">
    <source>
        <dbReference type="ARBA" id="ARBA00023237"/>
    </source>
</evidence>
<evidence type="ECO:0000313" key="10">
    <source>
        <dbReference type="EMBL" id="SLJ89860.1"/>
    </source>
</evidence>
<organism evidence="10 11">
    <name type="scientific">Novosphingobium mathurense</name>
    <dbReference type="NCBI Taxonomy" id="428990"/>
    <lineage>
        <taxon>Bacteria</taxon>
        <taxon>Pseudomonadati</taxon>
        <taxon>Pseudomonadota</taxon>
        <taxon>Alphaproteobacteria</taxon>
        <taxon>Sphingomonadales</taxon>
        <taxon>Sphingomonadaceae</taxon>
        <taxon>Novosphingobium</taxon>
    </lineage>
</organism>
<keyword evidence="3" id="KW-1134">Transmembrane beta strand</keyword>
<feature type="region of interest" description="Disordered" evidence="8">
    <location>
        <begin position="757"/>
        <end position="779"/>
    </location>
</feature>
<feature type="compositionally biased region" description="Basic and acidic residues" evidence="8">
    <location>
        <begin position="763"/>
        <end position="779"/>
    </location>
</feature>
<dbReference type="PANTHER" id="PTHR30069">
    <property type="entry name" value="TONB-DEPENDENT OUTER MEMBRANE RECEPTOR"/>
    <property type="match status" value="1"/>
</dbReference>
<dbReference type="GO" id="GO:0015344">
    <property type="term" value="F:siderophore uptake transmembrane transporter activity"/>
    <property type="evidence" value="ECO:0007669"/>
    <property type="project" value="TreeGrafter"/>
</dbReference>
<evidence type="ECO:0000256" key="2">
    <source>
        <dbReference type="ARBA" id="ARBA00022448"/>
    </source>
</evidence>
<evidence type="ECO:0000256" key="4">
    <source>
        <dbReference type="ARBA" id="ARBA00022692"/>
    </source>
</evidence>
<evidence type="ECO:0000313" key="11">
    <source>
        <dbReference type="Proteomes" id="UP000190989"/>
    </source>
</evidence>
<dbReference type="Gene3D" id="2.40.170.20">
    <property type="entry name" value="TonB-dependent receptor, beta-barrel domain"/>
    <property type="match status" value="1"/>
</dbReference>
<dbReference type="Proteomes" id="UP000190989">
    <property type="component" value="Unassembled WGS sequence"/>
</dbReference>
<protein>
    <submittedName>
        <fullName evidence="10">Outer membrane receptor proteins, mostly Fe transport</fullName>
    </submittedName>
</protein>
<evidence type="ECO:0000256" key="5">
    <source>
        <dbReference type="ARBA" id="ARBA00022729"/>
    </source>
</evidence>
<keyword evidence="5 9" id="KW-0732">Signal</keyword>
<dbReference type="InterPro" id="IPR037066">
    <property type="entry name" value="Plug_dom_sf"/>
</dbReference>
<evidence type="ECO:0000256" key="6">
    <source>
        <dbReference type="ARBA" id="ARBA00023136"/>
    </source>
</evidence>
<keyword evidence="2" id="KW-0813">Transport</keyword>
<feature type="compositionally biased region" description="Low complexity" evidence="8">
    <location>
        <begin position="799"/>
        <end position="812"/>
    </location>
</feature>
<evidence type="ECO:0000256" key="9">
    <source>
        <dbReference type="SAM" id="SignalP"/>
    </source>
</evidence>
<feature type="chain" id="PRO_5013024622" evidence="9">
    <location>
        <begin position="33"/>
        <end position="997"/>
    </location>
</feature>
<dbReference type="Gene3D" id="2.170.130.10">
    <property type="entry name" value="TonB-dependent receptor, plug domain"/>
    <property type="match status" value="1"/>
</dbReference>
<name>A0A1U6H2G1_9SPHN</name>
<proteinExistence type="predicted"/>
<gene>
    <name evidence="10" type="ORF">SAMN06295987_1011085</name>
</gene>
<dbReference type="AlphaFoldDB" id="A0A1U6H2G1"/>
<evidence type="ECO:0000256" key="1">
    <source>
        <dbReference type="ARBA" id="ARBA00004571"/>
    </source>
</evidence>